<dbReference type="EMBL" id="JBEHZE010000001">
    <property type="protein sequence ID" value="MEX6634220.1"/>
    <property type="molecule type" value="Genomic_DNA"/>
</dbReference>
<feature type="compositionally biased region" description="Basic and acidic residues" evidence="6">
    <location>
        <begin position="302"/>
        <end position="318"/>
    </location>
</feature>
<dbReference type="InterPro" id="IPR002524">
    <property type="entry name" value="Cation_efflux"/>
</dbReference>
<keyword evidence="3" id="KW-0813">Transport</keyword>
<evidence type="ECO:0000313" key="9">
    <source>
        <dbReference type="EMBL" id="MEX6634220.1"/>
    </source>
</evidence>
<keyword evidence="5 7" id="KW-0472">Membrane</keyword>
<keyword evidence="10" id="KW-1185">Reference proteome</keyword>
<dbReference type="InterPro" id="IPR027469">
    <property type="entry name" value="Cation_efflux_TMD_sf"/>
</dbReference>
<comment type="subcellular location">
    <subcellularLocation>
        <location evidence="1">Membrane</location>
        <topology evidence="1">Multi-pass membrane protein</topology>
    </subcellularLocation>
</comment>
<keyword evidence="3" id="KW-0862">Zinc</keyword>
<dbReference type="RefSeq" id="WP_369314209.1">
    <property type="nucleotide sequence ID" value="NZ_JBEHZE010000001.1"/>
</dbReference>
<proteinExistence type="predicted"/>
<dbReference type="Gene3D" id="1.20.1510.10">
    <property type="entry name" value="Cation efflux protein transmembrane domain"/>
    <property type="match status" value="1"/>
</dbReference>
<dbReference type="Pfam" id="PF01545">
    <property type="entry name" value="Cation_efflux"/>
    <property type="match status" value="1"/>
</dbReference>
<comment type="caution">
    <text evidence="9">The sequence shown here is derived from an EMBL/GenBank/DDBJ whole genome shotgun (WGS) entry which is preliminary data.</text>
</comment>
<feature type="transmembrane region" description="Helical" evidence="7">
    <location>
        <begin position="57"/>
        <end position="75"/>
    </location>
</feature>
<keyword evidence="4 7" id="KW-1133">Transmembrane helix</keyword>
<feature type="transmembrane region" description="Helical" evidence="7">
    <location>
        <begin position="87"/>
        <end position="106"/>
    </location>
</feature>
<accession>A0ABV3Z5Y3</accession>
<dbReference type="InterPro" id="IPR050681">
    <property type="entry name" value="CDF/SLC30A"/>
</dbReference>
<keyword evidence="2 7" id="KW-0812">Transmembrane</keyword>
<gene>
    <name evidence="9" type="ORF">ABFZ84_11760</name>
</gene>
<sequence length="336" mass="35565">MSNCGHHDHHVSSDKVTGRLLAALAVIVTFMIVEVVGGIISGSLALLADAAHMLTDALALALAIAAQFFAARPADKRLHFGYRRAQVLAAFVNGLLLAVLLVWIIFEAVQRFMEPVQVASGLMLWVAVGGLVANVIAFLILHRPGEQNLNMRGAILHVMGDMLGSVAAIIAAIVIGISGWMAIDPILSIAVSVLIGISAYRLVRETGFILLEGAPVNIDVTELGEGLVDASPEIIGVHHVQISQITPEQPRLTMHVCVANAEASSSALETAKTYLECRYDIHDSTIQIEVGTSCPDSVAKVEGAKHSTKHESQTDHTTGRGSGSAAAFATPDNFHL</sequence>
<dbReference type="PANTHER" id="PTHR11562:SF17">
    <property type="entry name" value="RE54080P-RELATED"/>
    <property type="match status" value="1"/>
</dbReference>
<reference evidence="9 10" key="1">
    <citation type="submission" date="2024-05" db="EMBL/GenBank/DDBJ databases">
        <title>Three bacterial strains, DH-69, EH-24, and ECK-19 isolated from coastal sediments.</title>
        <authorList>
            <person name="Ye Y.-Q."/>
            <person name="Du Z.-J."/>
        </authorList>
    </citation>
    <scope>NUCLEOTIDE SEQUENCE [LARGE SCALE GENOMIC DNA]</scope>
    <source>
        <strain evidence="9 10">ECK-19</strain>
    </source>
</reference>
<evidence type="ECO:0000259" key="8">
    <source>
        <dbReference type="Pfam" id="PF01545"/>
    </source>
</evidence>
<name>A0ABV3Z5Y3_9PROT</name>
<feature type="domain" description="Cation efflux protein transmembrane" evidence="8">
    <location>
        <begin position="20"/>
        <end position="211"/>
    </location>
</feature>
<dbReference type="PANTHER" id="PTHR11562">
    <property type="entry name" value="CATION EFFLUX PROTEIN/ ZINC TRANSPORTER"/>
    <property type="match status" value="1"/>
</dbReference>
<dbReference type="InterPro" id="IPR058533">
    <property type="entry name" value="Cation_efflux_TM"/>
</dbReference>
<feature type="transmembrane region" description="Helical" evidence="7">
    <location>
        <begin position="118"/>
        <end position="141"/>
    </location>
</feature>
<dbReference type="Proteomes" id="UP001560685">
    <property type="component" value="Unassembled WGS sequence"/>
</dbReference>
<feature type="transmembrane region" description="Helical" evidence="7">
    <location>
        <begin position="162"/>
        <end position="180"/>
    </location>
</feature>
<dbReference type="SUPFAM" id="SSF161111">
    <property type="entry name" value="Cation efflux protein transmembrane domain-like"/>
    <property type="match status" value="1"/>
</dbReference>
<keyword evidence="3" id="KW-0406">Ion transport</keyword>
<evidence type="ECO:0000256" key="5">
    <source>
        <dbReference type="ARBA" id="ARBA00023136"/>
    </source>
</evidence>
<evidence type="ECO:0000256" key="1">
    <source>
        <dbReference type="ARBA" id="ARBA00004141"/>
    </source>
</evidence>
<protein>
    <submittedName>
        <fullName evidence="9">Cation diffusion facilitator family transporter</fullName>
    </submittedName>
</protein>
<evidence type="ECO:0000256" key="2">
    <source>
        <dbReference type="ARBA" id="ARBA00022692"/>
    </source>
</evidence>
<keyword evidence="3" id="KW-0864">Zinc transport</keyword>
<feature type="transmembrane region" description="Helical" evidence="7">
    <location>
        <begin position="20"/>
        <end position="45"/>
    </location>
</feature>
<feature type="region of interest" description="Disordered" evidence="6">
    <location>
        <begin position="301"/>
        <end position="326"/>
    </location>
</feature>
<organism evidence="9 10">
    <name type="scientific">Hyphococcus lacteus</name>
    <dbReference type="NCBI Taxonomy" id="3143536"/>
    <lineage>
        <taxon>Bacteria</taxon>
        <taxon>Pseudomonadati</taxon>
        <taxon>Pseudomonadota</taxon>
        <taxon>Alphaproteobacteria</taxon>
        <taxon>Parvularculales</taxon>
        <taxon>Parvularculaceae</taxon>
        <taxon>Hyphococcus</taxon>
    </lineage>
</organism>
<evidence type="ECO:0000256" key="6">
    <source>
        <dbReference type="SAM" id="MobiDB-lite"/>
    </source>
</evidence>
<feature type="transmembrane region" description="Helical" evidence="7">
    <location>
        <begin position="186"/>
        <end position="203"/>
    </location>
</feature>
<dbReference type="NCBIfam" id="TIGR01297">
    <property type="entry name" value="CDF"/>
    <property type="match status" value="1"/>
</dbReference>
<evidence type="ECO:0000256" key="4">
    <source>
        <dbReference type="ARBA" id="ARBA00022989"/>
    </source>
</evidence>
<evidence type="ECO:0000256" key="7">
    <source>
        <dbReference type="SAM" id="Phobius"/>
    </source>
</evidence>
<evidence type="ECO:0000313" key="10">
    <source>
        <dbReference type="Proteomes" id="UP001560685"/>
    </source>
</evidence>
<evidence type="ECO:0000256" key="3">
    <source>
        <dbReference type="ARBA" id="ARBA00022906"/>
    </source>
</evidence>